<organism evidence="4 5">
    <name type="scientific">Canariomyces notabilis</name>
    <dbReference type="NCBI Taxonomy" id="2074819"/>
    <lineage>
        <taxon>Eukaryota</taxon>
        <taxon>Fungi</taxon>
        <taxon>Dikarya</taxon>
        <taxon>Ascomycota</taxon>
        <taxon>Pezizomycotina</taxon>
        <taxon>Sordariomycetes</taxon>
        <taxon>Sordariomycetidae</taxon>
        <taxon>Sordariales</taxon>
        <taxon>Chaetomiaceae</taxon>
        <taxon>Canariomyces</taxon>
    </lineage>
</organism>
<sequence>MTTPAPTADKTAKQGFIPLVSVVDFHHARGPEVERWFGVEEGRDPAAEYDWTLLPFMALSDGAHALTEDFSYFTLLRPATDAGPATSLFGISCTRQMDAAQLLVRPADVTRSTVQKAVVVIADSPQYFGMLRERLSVVTKAWFAQREFTDTEILRRFQESLADEKERGMMDEDEDRDQYLGLNLRELVREFRWQTLVLLKCCLLQPKMLFFGTRCERLCLTQFSLISLIPGLLRNLQDSAGPELDSYEKGLSQATSLRTSDRNSLLSYMGLPLQIFGKGSLLGPYTPLQQLDILADYGTKSYVVGSTNSLLLQQKDRYSDILINLDEGTINITSPSLKAALQLSTPDRRWIDFITQNVNDTWDDANPSRPKTMGYVGSEEFIRVQFEEYLLALISSVKYHNHLAKYANNPRMLLPEVDGDPSVDFGQDFIEAWSRTENYRIWNTHTDSHLFDIVEPKHPCAGGLTIEDIQRRITQQVQDLHWDERFAQGREVLGRNLAAGREKASTLFNKLYADMEALREAQRKRAEEARAQQAATGAQNEKTDSSGAQGAQQAAQTMSSRAGAFVNSWAAWAGEKRRAAGWGRPSGNTDNSSTAGGRGGWGGSWGRSNKNRASLISGGSGSDAGSDQEPRKSASSAVTRGTDESDRTAAERLINGPRGSISGESMLGSDSAASSRPLSRESITEMPAIDTVASAGGNDMDGRALLNGNRAVPGTTDKGSGQENVLEPVSADRGAVGDTKPGPSSP</sequence>
<evidence type="ECO:0000259" key="3">
    <source>
        <dbReference type="PROSITE" id="PS50211"/>
    </source>
</evidence>
<dbReference type="RefSeq" id="XP_064666030.1">
    <property type="nucleotide sequence ID" value="XM_064816121.1"/>
</dbReference>
<feature type="compositionally biased region" description="Polar residues" evidence="2">
    <location>
        <begin position="586"/>
        <end position="595"/>
    </location>
</feature>
<evidence type="ECO:0000313" key="5">
    <source>
        <dbReference type="Proteomes" id="UP001302812"/>
    </source>
</evidence>
<dbReference type="InterPro" id="IPR018307">
    <property type="entry name" value="ABL9/DENND6_dom"/>
</dbReference>
<dbReference type="Pfam" id="PF09794">
    <property type="entry name" value="Avl9"/>
    <property type="match status" value="1"/>
</dbReference>
<gene>
    <name evidence="4" type="ORF">N656DRAFT_784215</name>
</gene>
<dbReference type="PANTHER" id="PTHR31017">
    <property type="entry name" value="LATE SECRETORY PATHWAY PROTEIN AVL9-RELATED"/>
    <property type="match status" value="1"/>
</dbReference>
<reference evidence="4" key="2">
    <citation type="submission" date="2023-05" db="EMBL/GenBank/DDBJ databases">
        <authorList>
            <consortium name="Lawrence Berkeley National Laboratory"/>
            <person name="Steindorff A."/>
            <person name="Hensen N."/>
            <person name="Bonometti L."/>
            <person name="Westerberg I."/>
            <person name="Brannstrom I.O."/>
            <person name="Guillou S."/>
            <person name="Cros-Aarteil S."/>
            <person name="Calhoun S."/>
            <person name="Haridas S."/>
            <person name="Kuo A."/>
            <person name="Mondo S."/>
            <person name="Pangilinan J."/>
            <person name="Riley R."/>
            <person name="Labutti K."/>
            <person name="Andreopoulos B."/>
            <person name="Lipzen A."/>
            <person name="Chen C."/>
            <person name="Yanf M."/>
            <person name="Daum C."/>
            <person name="Ng V."/>
            <person name="Clum A."/>
            <person name="Ohm R."/>
            <person name="Martin F."/>
            <person name="Silar P."/>
            <person name="Natvig D."/>
            <person name="Lalanne C."/>
            <person name="Gautier V."/>
            <person name="Ament-Velasquez S.L."/>
            <person name="Kruys A."/>
            <person name="Hutchinson M.I."/>
            <person name="Powell A.J."/>
            <person name="Barry K."/>
            <person name="Miller A.N."/>
            <person name="Grigoriev I.V."/>
            <person name="Debuchy R."/>
            <person name="Gladieux P."/>
            <person name="Thoren M.H."/>
            <person name="Johannesson H."/>
        </authorList>
    </citation>
    <scope>NUCLEOTIDE SEQUENCE</scope>
    <source>
        <strain evidence="4">CBS 508.74</strain>
    </source>
</reference>
<evidence type="ECO:0000256" key="1">
    <source>
        <dbReference type="ARBA" id="ARBA00038178"/>
    </source>
</evidence>
<feature type="domain" description="UDENN" evidence="3">
    <location>
        <begin position="18"/>
        <end position="460"/>
    </location>
</feature>
<feature type="compositionally biased region" description="Low complexity" evidence="2">
    <location>
        <begin position="547"/>
        <end position="556"/>
    </location>
</feature>
<dbReference type="GO" id="GO:0005737">
    <property type="term" value="C:cytoplasm"/>
    <property type="evidence" value="ECO:0007669"/>
    <property type="project" value="TreeGrafter"/>
</dbReference>
<comment type="similarity">
    <text evidence="1">Belongs to the AVL9 family.</text>
</comment>
<dbReference type="InterPro" id="IPR037516">
    <property type="entry name" value="Tripartite_DENN"/>
</dbReference>
<feature type="region of interest" description="Disordered" evidence="2">
    <location>
        <begin position="577"/>
        <end position="746"/>
    </location>
</feature>
<proteinExistence type="inferred from homology"/>
<name>A0AAN6T7W7_9PEZI</name>
<evidence type="ECO:0000313" key="4">
    <source>
        <dbReference type="EMBL" id="KAK4108460.1"/>
    </source>
</evidence>
<dbReference type="AlphaFoldDB" id="A0AAN6T7W7"/>
<dbReference type="PANTHER" id="PTHR31017:SF1">
    <property type="entry name" value="LATE SECRETORY PATHWAY PROTEIN AVL9 HOMOLOG"/>
    <property type="match status" value="1"/>
</dbReference>
<reference evidence="4" key="1">
    <citation type="journal article" date="2023" name="Mol. Phylogenet. Evol.">
        <title>Genome-scale phylogeny and comparative genomics of the fungal order Sordariales.</title>
        <authorList>
            <person name="Hensen N."/>
            <person name="Bonometti L."/>
            <person name="Westerberg I."/>
            <person name="Brannstrom I.O."/>
            <person name="Guillou S."/>
            <person name="Cros-Aarteil S."/>
            <person name="Calhoun S."/>
            <person name="Haridas S."/>
            <person name="Kuo A."/>
            <person name="Mondo S."/>
            <person name="Pangilinan J."/>
            <person name="Riley R."/>
            <person name="LaButti K."/>
            <person name="Andreopoulos B."/>
            <person name="Lipzen A."/>
            <person name="Chen C."/>
            <person name="Yan M."/>
            <person name="Daum C."/>
            <person name="Ng V."/>
            <person name="Clum A."/>
            <person name="Steindorff A."/>
            <person name="Ohm R.A."/>
            <person name="Martin F."/>
            <person name="Silar P."/>
            <person name="Natvig D.O."/>
            <person name="Lalanne C."/>
            <person name="Gautier V."/>
            <person name="Ament-Velasquez S.L."/>
            <person name="Kruys A."/>
            <person name="Hutchinson M.I."/>
            <person name="Powell A.J."/>
            <person name="Barry K."/>
            <person name="Miller A.N."/>
            <person name="Grigoriev I.V."/>
            <person name="Debuchy R."/>
            <person name="Gladieux P."/>
            <person name="Hiltunen Thoren M."/>
            <person name="Johannesson H."/>
        </authorList>
    </citation>
    <scope>NUCLEOTIDE SEQUENCE</scope>
    <source>
        <strain evidence="4">CBS 508.74</strain>
    </source>
</reference>
<dbReference type="GeneID" id="89940246"/>
<comment type="caution">
    <text evidence="4">The sequence shown here is derived from an EMBL/GenBank/DDBJ whole genome shotgun (WGS) entry which is preliminary data.</text>
</comment>
<feature type="compositionally biased region" description="Basic and acidic residues" evidence="2">
    <location>
        <begin position="641"/>
        <end position="650"/>
    </location>
</feature>
<protein>
    <recommendedName>
        <fullName evidence="3">UDENN domain-containing protein</fullName>
    </recommendedName>
</protein>
<feature type="region of interest" description="Disordered" evidence="2">
    <location>
        <begin position="523"/>
        <end position="556"/>
    </location>
</feature>
<dbReference type="EMBL" id="MU853363">
    <property type="protein sequence ID" value="KAK4108460.1"/>
    <property type="molecule type" value="Genomic_DNA"/>
</dbReference>
<accession>A0AAN6T7W7</accession>
<keyword evidence="5" id="KW-1185">Reference proteome</keyword>
<dbReference type="InterPro" id="IPR051731">
    <property type="entry name" value="DENND11/AVL9_GEFs"/>
</dbReference>
<dbReference type="Proteomes" id="UP001302812">
    <property type="component" value="Unassembled WGS sequence"/>
</dbReference>
<evidence type="ECO:0000256" key="2">
    <source>
        <dbReference type="SAM" id="MobiDB-lite"/>
    </source>
</evidence>
<dbReference type="PROSITE" id="PS50211">
    <property type="entry name" value="DENN"/>
    <property type="match status" value="1"/>
</dbReference>
<feature type="compositionally biased region" description="Gly residues" evidence="2">
    <location>
        <begin position="596"/>
        <end position="605"/>
    </location>
</feature>